<proteinExistence type="predicted"/>
<dbReference type="GO" id="GO:1905168">
    <property type="term" value="P:positive regulation of double-strand break repair via homologous recombination"/>
    <property type="evidence" value="ECO:0007669"/>
    <property type="project" value="TreeGrafter"/>
</dbReference>
<reference evidence="2" key="3">
    <citation type="submission" date="2025-09" db="UniProtKB">
        <authorList>
            <consortium name="Ensembl"/>
        </authorList>
    </citation>
    <scope>IDENTIFICATION</scope>
</reference>
<keyword evidence="1" id="KW-0175">Coiled coil</keyword>
<dbReference type="HOGENOM" id="CLU_016572_0_0_1"/>
<evidence type="ECO:0000313" key="3">
    <source>
        <dbReference type="Proteomes" id="UP000007303"/>
    </source>
</evidence>
<protein>
    <submittedName>
        <fullName evidence="2">FA complementation group B</fullName>
    </submittedName>
</protein>
<reference evidence="3" key="1">
    <citation type="journal article" date="2004" name="Nature">
        <title>Genome duplication in the teleost fish Tetraodon nigroviridis reveals the early vertebrate proto-karyotype.</title>
        <authorList>
            <person name="Jaillon O."/>
            <person name="Aury J.-M."/>
            <person name="Brunet F."/>
            <person name="Petit J.-L."/>
            <person name="Stange-Thomann N."/>
            <person name="Mauceli E."/>
            <person name="Bouneau L."/>
            <person name="Fischer C."/>
            <person name="Ozouf-Costaz C."/>
            <person name="Bernot A."/>
            <person name="Nicaud S."/>
            <person name="Jaffe D."/>
            <person name="Fisher S."/>
            <person name="Lutfalla G."/>
            <person name="Dossat C."/>
            <person name="Segurens B."/>
            <person name="Dasilva C."/>
            <person name="Salanoubat M."/>
            <person name="Levy M."/>
            <person name="Boudet N."/>
            <person name="Castellano S."/>
            <person name="Anthouard V."/>
            <person name="Jubin C."/>
            <person name="Castelli V."/>
            <person name="Katinka M."/>
            <person name="Vacherie B."/>
            <person name="Biemont C."/>
            <person name="Skalli Z."/>
            <person name="Cattolico L."/>
            <person name="Poulain J."/>
            <person name="De Berardinis V."/>
            <person name="Cruaud C."/>
            <person name="Duprat S."/>
            <person name="Brottier P."/>
            <person name="Coutanceau J.-P."/>
            <person name="Gouzy J."/>
            <person name="Parra G."/>
            <person name="Lardier G."/>
            <person name="Chapple C."/>
            <person name="McKernan K.J."/>
            <person name="McEwan P."/>
            <person name="Bosak S."/>
            <person name="Kellis M."/>
            <person name="Volff J.-N."/>
            <person name="Guigo R."/>
            <person name="Zody M.C."/>
            <person name="Mesirov J."/>
            <person name="Lindblad-Toh K."/>
            <person name="Birren B."/>
            <person name="Nusbaum C."/>
            <person name="Kahn D."/>
            <person name="Robinson-Rechavi M."/>
            <person name="Laudet V."/>
            <person name="Schachter V."/>
            <person name="Quetier F."/>
            <person name="Saurin W."/>
            <person name="Scarpelli C."/>
            <person name="Wincker P."/>
            <person name="Lander E.S."/>
            <person name="Weissenbach J."/>
            <person name="Roest Crollius H."/>
        </authorList>
    </citation>
    <scope>NUCLEOTIDE SEQUENCE [LARGE SCALE GENOMIC DNA]</scope>
</reference>
<dbReference type="GeneTree" id="ENSGT00390000009885"/>
<feature type="coiled-coil region" evidence="1">
    <location>
        <begin position="370"/>
        <end position="404"/>
    </location>
</feature>
<dbReference type="GO" id="GO:0043240">
    <property type="term" value="C:Fanconi anaemia nuclear complex"/>
    <property type="evidence" value="ECO:0007669"/>
    <property type="project" value="InterPro"/>
</dbReference>
<dbReference type="PANTHER" id="PTHR28450:SF1">
    <property type="entry name" value="FANCONI ANEMIA GROUP B PROTEIN"/>
    <property type="match status" value="1"/>
</dbReference>
<keyword evidence="3" id="KW-1185">Reference proteome</keyword>
<dbReference type="AlphaFoldDB" id="H3C6V1"/>
<evidence type="ECO:0000313" key="2">
    <source>
        <dbReference type="Ensembl" id="ENSTNIP00000003972.1"/>
    </source>
</evidence>
<dbReference type="GO" id="GO:2000042">
    <property type="term" value="P:negative regulation of double-strand break repair via homologous recombination"/>
    <property type="evidence" value="ECO:0007669"/>
    <property type="project" value="TreeGrafter"/>
</dbReference>
<reference evidence="2" key="2">
    <citation type="submission" date="2025-08" db="UniProtKB">
        <authorList>
            <consortium name="Ensembl"/>
        </authorList>
    </citation>
    <scope>IDENTIFICATION</scope>
</reference>
<sequence length="769" mass="85412">LVTNHHLLCFSGNIFLLKCHQTTDSNDSKAGDLTLAFCRLSYNREENAFVKAAEGAVVLGAGASSRTDILKCKCVYHCRKRVETPCILVLKKGDREDDFQYSLFTLSSDRLELCLQFRLPYRTRKSVRVLRGPAVMWRHAGGVFFTSLQTGAVKSVPVQVPHAVFGELPFRKDSVFVFGVQEPSGTQSVSPNLGYFIENGRTFDGNVILPHPYISITQCMLILSAEKSDCSQVLQSAVVAATSEQQLVYFENGMVKNACKLPFEQPNNIQIIDAGRGGSMFVVSFQQGHACSIWKETFQVAAQWSDVDSVHVGDFLACGTEQILVVFGDHAVAGKLEKFLLTDLCGITYASCQIDAPQTAPPPESHFLTLQALESRLQNGLSYLQELQREAREKQRVLQRSVQALTDVLSDREPSLAQPEQVPFTQEGLTALWDCDQESKENALIDKTAVAPAASSKPRVDRLWHRIIQDRMVVGAVLTTDSSVLVVTTMIYYRSSLNCHYCLHDCHKSPQPVANVSLSIVTEVDQSAAPAVIQSQSQAFWLPAASMFLEPAAKRSKQQDDLRVAVTAVTRLTPLLNSACVKCSVMLHYIQKQDAFALVSGSVPHTLHCGEVALDIKGDFQSRLLQSPQLKTDEVQEDLLSLMTVLDHWVFLIDSPDYSLGDVEGWIQKRFNCKKMELSHQYFYLESSEPSASLLLRWCQKTTFQGELSVHSSSQVKMFQFLNSFLTFLPISCNIHPVKGAQGQLANQSFSLVLEKELLSFAVLGLSLF</sequence>
<name>H3C6V1_TETNG</name>
<organism evidence="2 3">
    <name type="scientific">Tetraodon nigroviridis</name>
    <name type="common">Spotted green pufferfish</name>
    <name type="synonym">Chelonodon nigroviridis</name>
    <dbReference type="NCBI Taxonomy" id="99883"/>
    <lineage>
        <taxon>Eukaryota</taxon>
        <taxon>Metazoa</taxon>
        <taxon>Chordata</taxon>
        <taxon>Craniata</taxon>
        <taxon>Vertebrata</taxon>
        <taxon>Euteleostomi</taxon>
        <taxon>Actinopterygii</taxon>
        <taxon>Neopterygii</taxon>
        <taxon>Teleostei</taxon>
        <taxon>Neoteleostei</taxon>
        <taxon>Acanthomorphata</taxon>
        <taxon>Eupercaria</taxon>
        <taxon>Tetraodontiformes</taxon>
        <taxon>Tetradontoidea</taxon>
        <taxon>Tetraodontidae</taxon>
        <taxon>Tetraodon</taxon>
    </lineage>
</organism>
<dbReference type="GO" id="GO:0036297">
    <property type="term" value="P:interstrand cross-link repair"/>
    <property type="evidence" value="ECO:0007669"/>
    <property type="project" value="InterPro"/>
</dbReference>
<accession>H3C6V1</accession>
<dbReference type="Proteomes" id="UP000007303">
    <property type="component" value="Unassembled WGS sequence"/>
</dbReference>
<evidence type="ECO:0000256" key="1">
    <source>
        <dbReference type="SAM" id="Coils"/>
    </source>
</evidence>
<dbReference type="InterPro" id="IPR033333">
    <property type="entry name" value="FANCB"/>
</dbReference>
<dbReference type="PANTHER" id="PTHR28450">
    <property type="entry name" value="FANCONI ANEMIA GROUP B PROTEIN"/>
    <property type="match status" value="1"/>
</dbReference>
<dbReference type="GO" id="GO:1990414">
    <property type="term" value="P:replication-born double-strand break repair via sister chromatid exchange"/>
    <property type="evidence" value="ECO:0007669"/>
    <property type="project" value="TreeGrafter"/>
</dbReference>
<dbReference type="Ensembl" id="ENSTNIT00000001200.1">
    <property type="protein sequence ID" value="ENSTNIP00000003972.1"/>
    <property type="gene ID" value="ENSTNIG00000013956.1"/>
</dbReference>